<feature type="region of interest" description="Disordered" evidence="1">
    <location>
        <begin position="22"/>
        <end position="69"/>
    </location>
</feature>
<evidence type="ECO:0000313" key="2">
    <source>
        <dbReference type="EMBL" id="MDS0260623.1"/>
    </source>
</evidence>
<comment type="caution">
    <text evidence="2">The sequence shown here is derived from an EMBL/GenBank/DDBJ whole genome shotgun (WGS) entry which is preliminary data.</text>
</comment>
<evidence type="ECO:0000313" key="3">
    <source>
        <dbReference type="Proteomes" id="UP001259659"/>
    </source>
</evidence>
<dbReference type="Proteomes" id="UP001259659">
    <property type="component" value="Unassembled WGS sequence"/>
</dbReference>
<reference evidence="2 3" key="1">
    <citation type="submission" date="2022-06" db="EMBL/GenBank/DDBJ databases">
        <title>Haloarcula sp. a new haloarchaeum isolate from saline soil.</title>
        <authorList>
            <person name="Strakova D."/>
            <person name="Galisteo C."/>
            <person name="Sanchez-Porro C."/>
            <person name="Ventosa A."/>
        </authorList>
    </citation>
    <scope>NUCLEOTIDE SEQUENCE [LARGE SCALE GENOMIC DNA]</scope>
    <source>
        <strain evidence="2 3">S1CR25-12</strain>
    </source>
</reference>
<dbReference type="InterPro" id="IPR006311">
    <property type="entry name" value="TAT_signal"/>
</dbReference>
<dbReference type="RefSeq" id="WP_310920348.1">
    <property type="nucleotide sequence ID" value="NZ_JAMQON010000004.1"/>
</dbReference>
<organism evidence="2 3">
    <name type="scientific">Haloarcula saliterrae</name>
    <dbReference type="NCBI Taxonomy" id="2950534"/>
    <lineage>
        <taxon>Archaea</taxon>
        <taxon>Methanobacteriati</taxon>
        <taxon>Methanobacteriota</taxon>
        <taxon>Stenosarchaea group</taxon>
        <taxon>Halobacteria</taxon>
        <taxon>Halobacteriales</taxon>
        <taxon>Haloarculaceae</taxon>
        <taxon>Haloarcula</taxon>
    </lineage>
</organism>
<evidence type="ECO:0000256" key="1">
    <source>
        <dbReference type="SAM" id="MobiDB-lite"/>
    </source>
</evidence>
<keyword evidence="3" id="KW-1185">Reference proteome</keyword>
<gene>
    <name evidence="2" type="ORF">NDI56_14550</name>
</gene>
<proteinExistence type="predicted"/>
<feature type="compositionally biased region" description="Low complexity" evidence="1">
    <location>
        <begin position="56"/>
        <end position="69"/>
    </location>
</feature>
<feature type="compositionally biased region" description="Polar residues" evidence="1">
    <location>
        <begin position="27"/>
        <end position="52"/>
    </location>
</feature>
<evidence type="ECO:0008006" key="4">
    <source>
        <dbReference type="Google" id="ProtNLM"/>
    </source>
</evidence>
<name>A0ABU2FED3_9EURY</name>
<protein>
    <recommendedName>
        <fullName evidence="4">Twin-arginine translocation signal domain-containing protein</fullName>
    </recommendedName>
</protein>
<dbReference type="EMBL" id="JAMQON010000004">
    <property type="protein sequence ID" value="MDS0260623.1"/>
    <property type="molecule type" value="Genomic_DNA"/>
</dbReference>
<dbReference type="PROSITE" id="PS51318">
    <property type="entry name" value="TAT"/>
    <property type="match status" value="1"/>
</dbReference>
<accession>A0ABU2FED3</accession>
<dbReference type="PROSITE" id="PS51257">
    <property type="entry name" value="PROKAR_LIPOPROTEIN"/>
    <property type="match status" value="1"/>
</dbReference>
<sequence>MTPSRRRFLVAAAGSLALGAGCLESGQSTADGTPTDTGRQTPTDRQAESTPTDPAVTVTRTRTSTWSPRSWERTLTVSTAEGRVTETLDCGETTAIDSASLSDSELEPFRELAGDDAVGALEPTYSCADSCPTDVPPTTVTISTPADDRTVTVDAGAEPPALLARVMAALEAASEQVSTGACAPPEPTTETG</sequence>